<keyword evidence="3" id="KW-1185">Reference proteome</keyword>
<dbReference type="EMBL" id="JAIGYQ010000008">
    <property type="protein sequence ID" value="MBX7491111.1"/>
    <property type="molecule type" value="Genomic_DNA"/>
</dbReference>
<comment type="caution">
    <text evidence="2">The sequence shown here is derived from an EMBL/GenBank/DDBJ whole genome shotgun (WGS) entry which is preliminary data.</text>
</comment>
<feature type="region of interest" description="Disordered" evidence="1">
    <location>
        <begin position="1"/>
        <end position="43"/>
    </location>
</feature>
<dbReference type="RefSeq" id="WP_221532374.1">
    <property type="nucleotide sequence ID" value="NZ_JAIGYP010000008.1"/>
</dbReference>
<dbReference type="Gene3D" id="1.10.287.500">
    <property type="entry name" value="Helix hairpin bin"/>
    <property type="match status" value="1"/>
</dbReference>
<sequence>MTQEELDALLNSDIEDVAEDTEATKTQSDEEPSGHSDPTIESGVVTADDFKISHEASWPPPPPTTEHKVVHQLDDVTRDSEIKATEMFDKLENINNLGADIEDSFRKVQNFINSQEELLQKLHTKFPNFHTFDEKLEEIASIKESAQKISDALQEISTASLDAMESMQYQDIHRQKIERVINVMRALSRYMSSLFEGKIEDNKRVSSAVYIQGDSADNVMHTDDIEALIEKFGSN</sequence>
<protein>
    <submittedName>
        <fullName evidence="2">Chemotaxis protein</fullName>
    </submittedName>
</protein>
<organism evidence="2 3">
    <name type="scientific">Helicobacter turcicus</name>
    <dbReference type="NCBI Taxonomy" id="2867412"/>
    <lineage>
        <taxon>Bacteria</taxon>
        <taxon>Pseudomonadati</taxon>
        <taxon>Campylobacterota</taxon>
        <taxon>Epsilonproteobacteria</taxon>
        <taxon>Campylobacterales</taxon>
        <taxon>Helicobacteraceae</taxon>
        <taxon>Helicobacter</taxon>
    </lineage>
</organism>
<evidence type="ECO:0000256" key="1">
    <source>
        <dbReference type="SAM" id="MobiDB-lite"/>
    </source>
</evidence>
<accession>A0ABS7JNX2</accession>
<dbReference type="Proteomes" id="UP000700059">
    <property type="component" value="Unassembled WGS sequence"/>
</dbReference>
<proteinExistence type="predicted"/>
<evidence type="ECO:0000313" key="3">
    <source>
        <dbReference type="Proteomes" id="UP000700059"/>
    </source>
</evidence>
<reference evidence="2 3" key="1">
    <citation type="submission" date="2021-08" db="EMBL/GenBank/DDBJ databases">
        <title>Helicobacter spp. isolated from feces of Anatolian Ground Squirrel (Spermophilus xanthoprymnus) in Turkey.</title>
        <authorList>
            <person name="Aydin F."/>
            <person name="Abay S."/>
            <person name="Kayman T."/>
            <person name="Karakaya E."/>
            <person name="Saticioglu I.B."/>
        </authorList>
    </citation>
    <scope>NUCLEOTIDE SEQUENCE [LARGE SCALE GENOMIC DNA]</scope>
    <source>
        <strain evidence="2 3">Faydin-H70</strain>
    </source>
</reference>
<feature type="compositionally biased region" description="Acidic residues" evidence="1">
    <location>
        <begin position="1"/>
        <end position="21"/>
    </location>
</feature>
<dbReference type="SUPFAM" id="SSF75708">
    <property type="entry name" value="Chemotaxis phosphatase CheZ"/>
    <property type="match status" value="1"/>
</dbReference>
<gene>
    <name evidence="2" type="ORF">K4G57_06510</name>
</gene>
<evidence type="ECO:0000313" key="2">
    <source>
        <dbReference type="EMBL" id="MBX7491111.1"/>
    </source>
</evidence>
<name>A0ABS7JNX2_9HELI</name>